<dbReference type="InterPro" id="IPR045034">
    <property type="entry name" value="O-acyltransferase_WSD1-like"/>
</dbReference>
<dbReference type="GO" id="GO:0005886">
    <property type="term" value="C:plasma membrane"/>
    <property type="evidence" value="ECO:0007669"/>
    <property type="project" value="TreeGrafter"/>
</dbReference>
<dbReference type="InterPro" id="IPR004255">
    <property type="entry name" value="O-acyltransferase_WSD1_N"/>
</dbReference>
<evidence type="ECO:0000256" key="9">
    <source>
        <dbReference type="ARBA" id="ARBA00023315"/>
    </source>
</evidence>
<dbReference type="InterPro" id="IPR014292">
    <property type="entry name" value="Acyl_transf_WS/DGAT"/>
</dbReference>
<keyword evidence="6 11" id="KW-0808">Transferase</keyword>
<dbReference type="AlphaFoldDB" id="A0A1A3PBH4"/>
<evidence type="ECO:0000259" key="13">
    <source>
        <dbReference type="Pfam" id="PF06974"/>
    </source>
</evidence>
<evidence type="ECO:0000313" key="14">
    <source>
        <dbReference type="EMBL" id="OBK30644.1"/>
    </source>
</evidence>
<name>A0A1A3PBH4_MYCAS</name>
<accession>A0A1A3PBH4</accession>
<organism evidence="14 15">
    <name type="scientific">Mycobacterium asiaticum</name>
    <dbReference type="NCBI Taxonomy" id="1790"/>
    <lineage>
        <taxon>Bacteria</taxon>
        <taxon>Bacillati</taxon>
        <taxon>Actinomycetota</taxon>
        <taxon>Actinomycetes</taxon>
        <taxon>Mycobacteriales</taxon>
        <taxon>Mycobacteriaceae</taxon>
        <taxon>Mycobacterium</taxon>
    </lineage>
</organism>
<dbReference type="GO" id="GO:0001666">
    <property type="term" value="P:response to hypoxia"/>
    <property type="evidence" value="ECO:0007669"/>
    <property type="project" value="TreeGrafter"/>
</dbReference>
<evidence type="ECO:0000256" key="6">
    <source>
        <dbReference type="ARBA" id="ARBA00022679"/>
    </source>
</evidence>
<sequence length="464" mass="50240">MDQLTTLDAGFLKAEDVDSRVSLAIGGLAVVEGPAPQQEALVAAFGQRIRSCPRFGQRLRLHPLDLGAPEWVDDPDFDIERHVRRAALPQPGDERELYALIADVMARRLDRDRPLWEVWVIEGLAEDRWAMLTKLHHCMADGIAATHVLAGLCDDGIRGNSFAHHVQKAHASKKGADSANQSRGLLGGLWAASAALTAGIIQAAHGAGEIAAGLMNPGGSSLNGPLSDLRRYSGARVAMSDIEQISKSFDVTVNDVALAAITESYRNVMIERGLKPLRDSLRTLVPVSVRSADAFETADNRVSLLLPNLPVDEENPVQRLRTVHDRLNRAKSSGQRQAGNVFVSLANRVPFALSAWTVGLLMRLPQRGVATVATNVPGPRLPLRVLGKQIVGLYPVPPLAMDLRTGVAMLSYADDLFFGILTDYDVVVDADKLARGIEAAVARLVKISERRQNPPRRGPLSLVV</sequence>
<keyword evidence="9 11" id="KW-0012">Acyltransferase</keyword>
<evidence type="ECO:0000256" key="10">
    <source>
        <dbReference type="ARBA" id="ARBA00048109"/>
    </source>
</evidence>
<dbReference type="PANTHER" id="PTHR31650:SF1">
    <property type="entry name" value="WAX ESTER SYNTHASE_DIACYLGLYCEROL ACYLTRANSFERASE 4-RELATED"/>
    <property type="match status" value="1"/>
</dbReference>
<dbReference type="SUPFAM" id="SSF52777">
    <property type="entry name" value="CoA-dependent acyltransferases"/>
    <property type="match status" value="1"/>
</dbReference>
<feature type="domain" description="O-acyltransferase WSD1-like N-terminal" evidence="12">
    <location>
        <begin position="4"/>
        <end position="257"/>
    </location>
</feature>
<evidence type="ECO:0000313" key="15">
    <source>
        <dbReference type="Proteomes" id="UP000093928"/>
    </source>
</evidence>
<dbReference type="PANTHER" id="PTHR31650">
    <property type="entry name" value="O-ACYLTRANSFERASE (WSD1-LIKE) FAMILY PROTEIN"/>
    <property type="match status" value="1"/>
</dbReference>
<dbReference type="Gene3D" id="3.30.559.10">
    <property type="entry name" value="Chloramphenicol acetyltransferase-like domain"/>
    <property type="match status" value="1"/>
</dbReference>
<comment type="caution">
    <text evidence="14">The sequence shown here is derived from an EMBL/GenBank/DDBJ whole genome shotgun (WGS) entry which is preliminary data.</text>
</comment>
<evidence type="ECO:0000256" key="4">
    <source>
        <dbReference type="ARBA" id="ARBA00013244"/>
    </source>
</evidence>
<dbReference type="Pfam" id="PF03007">
    <property type="entry name" value="WS_DGAT_cat"/>
    <property type="match status" value="1"/>
</dbReference>
<evidence type="ECO:0000256" key="5">
    <source>
        <dbReference type="ARBA" id="ARBA00022516"/>
    </source>
</evidence>
<dbReference type="GO" id="GO:0006071">
    <property type="term" value="P:glycerol metabolic process"/>
    <property type="evidence" value="ECO:0007669"/>
    <property type="project" value="UniProtKB-KW"/>
</dbReference>
<evidence type="ECO:0000256" key="11">
    <source>
        <dbReference type="RuleBase" id="RU361241"/>
    </source>
</evidence>
<evidence type="ECO:0000256" key="1">
    <source>
        <dbReference type="ARBA" id="ARBA00004771"/>
    </source>
</evidence>
<feature type="domain" description="O-acyltransferase WSD1 C-terminal" evidence="13">
    <location>
        <begin position="300"/>
        <end position="442"/>
    </location>
</feature>
<comment type="catalytic activity">
    <reaction evidence="10 11">
        <text>an acyl-CoA + a 1,2-diacyl-sn-glycerol = a triacyl-sn-glycerol + CoA</text>
        <dbReference type="Rhea" id="RHEA:10868"/>
        <dbReference type="ChEBI" id="CHEBI:17815"/>
        <dbReference type="ChEBI" id="CHEBI:57287"/>
        <dbReference type="ChEBI" id="CHEBI:58342"/>
        <dbReference type="ChEBI" id="CHEBI:64615"/>
        <dbReference type="EC" id="2.3.1.20"/>
    </reaction>
</comment>
<dbReference type="RefSeq" id="WP_065142496.1">
    <property type="nucleotide sequence ID" value="NZ_LZLS01000023.1"/>
</dbReference>
<dbReference type="EMBL" id="LZLS01000023">
    <property type="protein sequence ID" value="OBK30644.1"/>
    <property type="molecule type" value="Genomic_DNA"/>
</dbReference>
<dbReference type="UniPathway" id="UPA00282"/>
<dbReference type="Proteomes" id="UP000093928">
    <property type="component" value="Unassembled WGS sequence"/>
</dbReference>
<dbReference type="EC" id="2.3.1.20" evidence="4 11"/>
<evidence type="ECO:0000259" key="12">
    <source>
        <dbReference type="Pfam" id="PF03007"/>
    </source>
</evidence>
<reference evidence="14 15" key="1">
    <citation type="submission" date="2016-06" db="EMBL/GenBank/DDBJ databases">
        <authorList>
            <person name="Kjaerup R.B."/>
            <person name="Dalgaard T.S."/>
            <person name="Juul-Madsen H.R."/>
        </authorList>
    </citation>
    <scope>NUCLEOTIDE SEQUENCE [LARGE SCALE GENOMIC DNA]</scope>
    <source>
        <strain evidence="14 15">1165133.8</strain>
    </source>
</reference>
<dbReference type="GO" id="GO:0019432">
    <property type="term" value="P:triglyceride biosynthetic process"/>
    <property type="evidence" value="ECO:0007669"/>
    <property type="project" value="UniProtKB-UniPathway"/>
</dbReference>
<gene>
    <name evidence="14" type="ORF">A5634_15210</name>
</gene>
<evidence type="ECO:0000256" key="2">
    <source>
        <dbReference type="ARBA" id="ARBA00005189"/>
    </source>
</evidence>
<proteinExistence type="inferred from homology"/>
<keyword evidence="7 11" id="KW-0319">Glycerol metabolism</keyword>
<keyword evidence="5 11" id="KW-0444">Lipid biosynthesis</keyword>
<dbReference type="Pfam" id="PF06974">
    <property type="entry name" value="WS_DGAT_C"/>
    <property type="match status" value="1"/>
</dbReference>
<comment type="pathway">
    <text evidence="1 11">Glycerolipid metabolism; triacylglycerol biosynthesis.</text>
</comment>
<dbReference type="GO" id="GO:0071731">
    <property type="term" value="P:response to nitric oxide"/>
    <property type="evidence" value="ECO:0007669"/>
    <property type="project" value="TreeGrafter"/>
</dbReference>
<comment type="similarity">
    <text evidence="3 11">Belongs to the long-chain O-acyltransferase family.</text>
</comment>
<dbReference type="InterPro" id="IPR023213">
    <property type="entry name" value="CAT-like_dom_sf"/>
</dbReference>
<dbReference type="GO" id="GO:0051701">
    <property type="term" value="P:biological process involved in interaction with host"/>
    <property type="evidence" value="ECO:0007669"/>
    <property type="project" value="TreeGrafter"/>
</dbReference>
<protein>
    <recommendedName>
        <fullName evidence="4 11">Diacylglycerol O-acyltransferase</fullName>
        <ecNumber evidence="4 11">2.3.1.20</ecNumber>
    </recommendedName>
</protein>
<dbReference type="NCBIfam" id="TIGR02946">
    <property type="entry name" value="acyl_WS_DGAT"/>
    <property type="match status" value="1"/>
</dbReference>
<keyword evidence="8 11" id="KW-0443">Lipid metabolism</keyword>
<dbReference type="GO" id="GO:0004144">
    <property type="term" value="F:diacylglycerol O-acyltransferase activity"/>
    <property type="evidence" value="ECO:0007669"/>
    <property type="project" value="UniProtKB-EC"/>
</dbReference>
<dbReference type="OrthoDB" id="9810950at2"/>
<dbReference type="InterPro" id="IPR009721">
    <property type="entry name" value="O-acyltransferase_WSD1_C"/>
</dbReference>
<comment type="pathway">
    <text evidence="2">Lipid metabolism.</text>
</comment>
<evidence type="ECO:0000256" key="7">
    <source>
        <dbReference type="ARBA" id="ARBA00022798"/>
    </source>
</evidence>
<evidence type="ECO:0000256" key="3">
    <source>
        <dbReference type="ARBA" id="ARBA00009587"/>
    </source>
</evidence>
<evidence type="ECO:0000256" key="8">
    <source>
        <dbReference type="ARBA" id="ARBA00023098"/>
    </source>
</evidence>